<dbReference type="EMBL" id="BGZK01000982">
    <property type="protein sequence ID" value="GBP67379.1"/>
    <property type="molecule type" value="Genomic_DNA"/>
</dbReference>
<accession>A0A4C1XYH3</accession>
<sequence length="198" mass="21583">MKLYLGGGDQSEAKNRGDRYGATTNRCMELMWRSCVRQLIPGSGPQRTPRRGAAGSDANSPDIHVSRECEQPPASMPLRSRPTPTGANAGRPACVCAAEHARRAPRFACCAPDRLAHHLRLGIAATSEVQSTLVRPPPALTGSRSVRRATRLPCCRRRCLPGHRGTITLIQNRCFGPLADRMDHSDEGQKRRGRAAAR</sequence>
<feature type="region of interest" description="Disordered" evidence="1">
    <location>
        <begin position="1"/>
        <end position="20"/>
    </location>
</feature>
<comment type="caution">
    <text evidence="2">The sequence shown here is derived from an EMBL/GenBank/DDBJ whole genome shotgun (WGS) entry which is preliminary data.</text>
</comment>
<keyword evidence="3" id="KW-1185">Reference proteome</keyword>
<feature type="region of interest" description="Disordered" evidence="1">
    <location>
        <begin position="40"/>
        <end position="85"/>
    </location>
</feature>
<proteinExistence type="predicted"/>
<dbReference type="Proteomes" id="UP000299102">
    <property type="component" value="Unassembled WGS sequence"/>
</dbReference>
<name>A0A4C1XYH3_EUMVA</name>
<reference evidence="2 3" key="1">
    <citation type="journal article" date="2019" name="Commun. Biol.">
        <title>The bagworm genome reveals a unique fibroin gene that provides high tensile strength.</title>
        <authorList>
            <person name="Kono N."/>
            <person name="Nakamura H."/>
            <person name="Ohtoshi R."/>
            <person name="Tomita M."/>
            <person name="Numata K."/>
            <person name="Arakawa K."/>
        </authorList>
    </citation>
    <scope>NUCLEOTIDE SEQUENCE [LARGE SCALE GENOMIC DNA]</scope>
</reference>
<organism evidence="2 3">
    <name type="scientific">Eumeta variegata</name>
    <name type="common">Bagworm moth</name>
    <name type="synonym">Eumeta japonica</name>
    <dbReference type="NCBI Taxonomy" id="151549"/>
    <lineage>
        <taxon>Eukaryota</taxon>
        <taxon>Metazoa</taxon>
        <taxon>Ecdysozoa</taxon>
        <taxon>Arthropoda</taxon>
        <taxon>Hexapoda</taxon>
        <taxon>Insecta</taxon>
        <taxon>Pterygota</taxon>
        <taxon>Neoptera</taxon>
        <taxon>Endopterygota</taxon>
        <taxon>Lepidoptera</taxon>
        <taxon>Glossata</taxon>
        <taxon>Ditrysia</taxon>
        <taxon>Tineoidea</taxon>
        <taxon>Psychidae</taxon>
        <taxon>Oiketicinae</taxon>
        <taxon>Eumeta</taxon>
    </lineage>
</organism>
<protein>
    <submittedName>
        <fullName evidence="2">Uncharacterized protein</fullName>
    </submittedName>
</protein>
<evidence type="ECO:0000256" key="1">
    <source>
        <dbReference type="SAM" id="MobiDB-lite"/>
    </source>
</evidence>
<gene>
    <name evidence="2" type="ORF">EVAR_43662_1</name>
</gene>
<evidence type="ECO:0000313" key="3">
    <source>
        <dbReference type="Proteomes" id="UP000299102"/>
    </source>
</evidence>
<dbReference type="AlphaFoldDB" id="A0A4C1XYH3"/>
<evidence type="ECO:0000313" key="2">
    <source>
        <dbReference type="EMBL" id="GBP67379.1"/>
    </source>
</evidence>